<evidence type="ECO:0000256" key="1">
    <source>
        <dbReference type="SAM" id="Coils"/>
    </source>
</evidence>
<evidence type="ECO:0000259" key="4">
    <source>
        <dbReference type="Pfam" id="PF07693"/>
    </source>
</evidence>
<dbReference type="OrthoDB" id="88903at2"/>
<evidence type="ECO:0000256" key="3">
    <source>
        <dbReference type="SAM" id="Phobius"/>
    </source>
</evidence>
<feature type="domain" description="KAP NTPase" evidence="4">
    <location>
        <begin position="384"/>
        <end position="541"/>
    </location>
</feature>
<feature type="transmembrane region" description="Helical" evidence="3">
    <location>
        <begin position="610"/>
        <end position="637"/>
    </location>
</feature>
<dbReference type="EMBL" id="VLNR01000049">
    <property type="protein sequence ID" value="TSE06114.1"/>
    <property type="molecule type" value="Genomic_DNA"/>
</dbReference>
<evidence type="ECO:0000256" key="2">
    <source>
        <dbReference type="SAM" id="MobiDB-lite"/>
    </source>
</evidence>
<keyword evidence="6" id="KW-1185">Reference proteome</keyword>
<keyword evidence="3" id="KW-1133">Transmembrane helix</keyword>
<keyword evidence="3" id="KW-0812">Transmembrane</keyword>
<dbReference type="AlphaFoldDB" id="A0A554VFT3"/>
<gene>
    <name evidence="5" type="ORF">FOF46_20415</name>
</gene>
<reference evidence="5 6" key="1">
    <citation type="submission" date="2019-07" db="EMBL/GenBank/DDBJ databases">
        <title>The draft genome sequence of Aquimarina algiphila M91.</title>
        <authorList>
            <person name="Meng X."/>
        </authorList>
    </citation>
    <scope>NUCLEOTIDE SEQUENCE [LARGE SCALE GENOMIC DNA]</scope>
    <source>
        <strain evidence="5 6">M91</strain>
    </source>
</reference>
<dbReference type="SUPFAM" id="SSF52540">
    <property type="entry name" value="P-loop containing nucleoside triphosphate hydrolases"/>
    <property type="match status" value="1"/>
</dbReference>
<feature type="coiled-coil region" evidence="1">
    <location>
        <begin position="483"/>
        <end position="538"/>
    </location>
</feature>
<feature type="coiled-coil region" evidence="1">
    <location>
        <begin position="707"/>
        <end position="734"/>
    </location>
</feature>
<accession>A0A554VFT3</accession>
<comment type="caution">
    <text evidence="5">The sequence shown here is derived from an EMBL/GenBank/DDBJ whole genome shotgun (WGS) entry which is preliminary data.</text>
</comment>
<protein>
    <recommendedName>
        <fullName evidence="4">KAP NTPase domain-containing protein</fullName>
    </recommendedName>
</protein>
<dbReference type="InterPro" id="IPR011646">
    <property type="entry name" value="KAP_P-loop"/>
</dbReference>
<keyword evidence="3" id="KW-0472">Membrane</keyword>
<dbReference type="InterPro" id="IPR027417">
    <property type="entry name" value="P-loop_NTPase"/>
</dbReference>
<feature type="domain" description="KAP NTPase" evidence="4">
    <location>
        <begin position="710"/>
        <end position="1009"/>
    </location>
</feature>
<evidence type="ECO:0000313" key="6">
    <source>
        <dbReference type="Proteomes" id="UP000318833"/>
    </source>
</evidence>
<sequence>MIENINKGNFYEISLGSVPTDADIAFTTVSTEATAGLLNRLVIKSYGYNLSILKNLDLEKGFDLVEDNRGLKSILFIVTVEKKREVEDALKENLAKSIQYYLKSLSNKKIWLPLMGTGKGGLSFSKSLQITRDVLLSYSNHLSQANVSFIISIPISEEGKALFNSLEQTKIIDTDFYKQKKQTPPVEQTKNVQKAPLKKQKTTKKAPLSEGDDFIEDFSGKFYLVGSSWGKQDKKELFFRNNTWENPYDEKYIDLVNNVRPGDILIMKSTFAKKNGKSYIRIKGFGTVMGNNNNGKHLTVDWSIKDLQTDIEGLGSYRAIISEPKKEHLLTILSQLDTDQRSGLSQSNTEVPSITTVTKITTIAGLVSDIDSGTDHLNISKDVSAFARVIAAKSFTPPLAIALFGKWGSGKSFFMKKLKERIELLSYANPEKGFCEGIAHVHFNAWSYMDANLWAGIITKIFEGLQQYISNNSPTDAYKKEIEEMLTSELHITNDELAKLKKEESDINIQLETLVAQKDNIEEELQQKIDEIENLTITKVIEKVNNDFQVETRIKDAVHQNPSIIKSKEELAKVIPREYWKNPDELYQQTRSTQTFLKIFFKTGELWKNLLWLTGIILIVVLVPLALELIVSAIGFTDFNFSKDTILEPDYSFTTKMLSLFTILGGLYTRGIVVYKKLQPLIASFWNIKKEYEIKKEDAIFSFKQKEKALQLEIEKIKDKIVDINQQINITTKQKTEIEFRLNNTLSTEALHTFIEKRSASKEYEEHLGIISIIRKDFEILSNLFTDHHEELENSKKIEDFREKFERPLQRIVLYIDDLDRCPEERVVEVLEAVNLLMAYPLFVVVVGVDPRWVKNALIKKHQLQFVKNEKSPEIEMIDPSSYLEKIFQVPFNLKAPADSSVKHMLKTLAEINPIISDEITDIEQEEHVSIDDSSYTDVEQIENTIPTPEYPIKTTEEDIKDIERIETKETIESLQFSEQEIKLLQDMSIVIGSSPRAIKRFINIYRIVKAHENFGYTNASDDIEILSVLFLLALPIGKYKHLTTSLFGYFVDESKEAQQLQSYFHAPIDQIHKKAHPLQEELLEKMSNSEVRVLLDQKAERFTKHLYFLKRFVFSGM</sequence>
<dbReference type="PANTHER" id="PTHR22674:SF6">
    <property type="entry name" value="NTPASE KAP FAMILY P-LOOP DOMAIN-CONTAINING PROTEIN 1"/>
    <property type="match status" value="1"/>
</dbReference>
<feature type="transmembrane region" description="Helical" evidence="3">
    <location>
        <begin position="657"/>
        <end position="675"/>
    </location>
</feature>
<dbReference type="RefSeq" id="WP_143917716.1">
    <property type="nucleotide sequence ID" value="NZ_CANMIK010000055.1"/>
</dbReference>
<name>A0A554VFT3_9FLAO</name>
<feature type="region of interest" description="Disordered" evidence="2">
    <location>
        <begin position="182"/>
        <end position="205"/>
    </location>
</feature>
<dbReference type="Gene3D" id="3.40.50.300">
    <property type="entry name" value="P-loop containing nucleotide triphosphate hydrolases"/>
    <property type="match status" value="1"/>
</dbReference>
<dbReference type="PANTHER" id="PTHR22674">
    <property type="entry name" value="NTPASE, KAP FAMILY P-LOOP DOMAIN-CONTAINING 1"/>
    <property type="match status" value="1"/>
</dbReference>
<dbReference type="InterPro" id="IPR052754">
    <property type="entry name" value="NTPase_KAP_P-loop"/>
</dbReference>
<keyword evidence="1" id="KW-0175">Coiled coil</keyword>
<organism evidence="5 6">
    <name type="scientific">Aquimarina algiphila</name>
    <dbReference type="NCBI Taxonomy" id="2047982"/>
    <lineage>
        <taxon>Bacteria</taxon>
        <taxon>Pseudomonadati</taxon>
        <taxon>Bacteroidota</taxon>
        <taxon>Flavobacteriia</taxon>
        <taxon>Flavobacteriales</taxon>
        <taxon>Flavobacteriaceae</taxon>
        <taxon>Aquimarina</taxon>
    </lineage>
</organism>
<proteinExistence type="predicted"/>
<dbReference type="Proteomes" id="UP000318833">
    <property type="component" value="Unassembled WGS sequence"/>
</dbReference>
<dbReference type="Pfam" id="PF07693">
    <property type="entry name" value="KAP_NTPase"/>
    <property type="match status" value="2"/>
</dbReference>
<evidence type="ECO:0000313" key="5">
    <source>
        <dbReference type="EMBL" id="TSE06114.1"/>
    </source>
</evidence>